<evidence type="ECO:0000313" key="3">
    <source>
        <dbReference type="Proteomes" id="UP000584642"/>
    </source>
</evidence>
<protein>
    <recommendedName>
        <fullName evidence="4">DUF1049 domain-containing protein</fullName>
    </recommendedName>
</protein>
<gene>
    <name evidence="2" type="ORF">HND93_19755</name>
</gene>
<dbReference type="Proteomes" id="UP000584642">
    <property type="component" value="Unassembled WGS sequence"/>
</dbReference>
<reference evidence="2 3" key="1">
    <citation type="submission" date="2020-05" db="EMBL/GenBank/DDBJ databases">
        <title>Azospirillum oleiclasticum sp. nov, a nitrogen-fixing and heavy crude oil-emulsifying bacterium isolated from the crude oil of Yumen Oilfield.</title>
        <authorList>
            <person name="Wu D."/>
            <person name="Cai M."/>
            <person name="Zhang X."/>
        </authorList>
    </citation>
    <scope>NUCLEOTIDE SEQUENCE [LARGE SCALE GENOMIC DNA]</scope>
    <source>
        <strain evidence="2 3">ROY-1-1-2</strain>
    </source>
</reference>
<proteinExistence type="predicted"/>
<sequence length="92" mass="9713">MARGRSHRRRIGVIGWLGFAGAGLAAIGLAGTILVLLVPVERLDAEGRVIGEMPPAFTVGLLMLVAGLAVLTAAMLAAVLRRARRRWTRLGS</sequence>
<dbReference type="RefSeq" id="WP_180283727.1">
    <property type="nucleotide sequence ID" value="NZ_JABFDB010000014.1"/>
</dbReference>
<keyword evidence="1" id="KW-0812">Transmembrane</keyword>
<organism evidence="2 3">
    <name type="scientific">Azospirillum oleiclasticum</name>
    <dbReference type="NCBI Taxonomy" id="2735135"/>
    <lineage>
        <taxon>Bacteria</taxon>
        <taxon>Pseudomonadati</taxon>
        <taxon>Pseudomonadota</taxon>
        <taxon>Alphaproteobacteria</taxon>
        <taxon>Rhodospirillales</taxon>
        <taxon>Azospirillaceae</taxon>
        <taxon>Azospirillum</taxon>
    </lineage>
</organism>
<keyword evidence="1" id="KW-1133">Transmembrane helix</keyword>
<keyword evidence="1" id="KW-0472">Membrane</keyword>
<feature type="transmembrane region" description="Helical" evidence="1">
    <location>
        <begin position="12"/>
        <end position="37"/>
    </location>
</feature>
<comment type="caution">
    <text evidence="2">The sequence shown here is derived from an EMBL/GenBank/DDBJ whole genome shotgun (WGS) entry which is preliminary data.</text>
</comment>
<feature type="transmembrane region" description="Helical" evidence="1">
    <location>
        <begin position="57"/>
        <end position="80"/>
    </location>
</feature>
<name>A0ABX2TC82_9PROT</name>
<evidence type="ECO:0000313" key="2">
    <source>
        <dbReference type="EMBL" id="NYZ21956.1"/>
    </source>
</evidence>
<evidence type="ECO:0008006" key="4">
    <source>
        <dbReference type="Google" id="ProtNLM"/>
    </source>
</evidence>
<dbReference type="EMBL" id="JABFDB010000014">
    <property type="protein sequence ID" value="NYZ21956.1"/>
    <property type="molecule type" value="Genomic_DNA"/>
</dbReference>
<keyword evidence="3" id="KW-1185">Reference proteome</keyword>
<accession>A0ABX2TC82</accession>
<evidence type="ECO:0000256" key="1">
    <source>
        <dbReference type="SAM" id="Phobius"/>
    </source>
</evidence>